<dbReference type="Gene3D" id="3.40.50.300">
    <property type="entry name" value="P-loop containing nucleotide triphosphate hydrolases"/>
    <property type="match status" value="1"/>
</dbReference>
<dbReference type="EMBL" id="JAIWYP010000083">
    <property type="protein sequence ID" value="KAH3690010.1"/>
    <property type="molecule type" value="Genomic_DNA"/>
</dbReference>
<dbReference type="PROSITE" id="PS50837">
    <property type="entry name" value="NACHT"/>
    <property type="match status" value="1"/>
</dbReference>
<dbReference type="SUPFAM" id="SSF52540">
    <property type="entry name" value="P-loop containing nucleoside triphosphate hydrolases"/>
    <property type="match status" value="1"/>
</dbReference>
<sequence>MEQKLTNKEAQNWLKCMLATFTTRDVIAKLADVGFKAFYTHVRSGLLAQQGILETTTCNLCSNPSNMCGLCSEIGNQIWDNHRFKKAKLKGPSWSNTDSTKWCIDSWELAKCYMPPTGYKDKPDADSTDFNGIIGAIYNCTWMQCYFTNDLSKDSNICAKAREEVNKLRHIQDTNINDGDMISFFDCLLNLLNDPGHLNSFKPSVDARTYLTQLQQETLPLSENAVNSTMKKIYEDQKEEFRELLIEHYRQTQSTVSVSPICDGRDKPIHTVFVRPTLIHVAIENDGSRRKTDKEVHHYRELFYKENKLNKRVIIQGEPGMGKTTLLSKFVLDWCEAASSESQEYSANFSDLETLQGFKFLFHLNLRDSPKTFEVVKMIKTQLINKMYADEGERTQVYKILQHIMNTEKCILCMDGLNEWTTNNSDPFPLIATCHKQCVALITTRPWKMADKRIKDSGIDLLIEISGIMDKNQLAIFVLKSLQTNNSKSYAEFMLYVEEKKLHQFLASPWLLTLLVSVWINSQHFSGSLCELNCILIDNLFRKATTVEGIFSHAQFRCLKATNFIYPHVEILNSLAKLAFECTFSSGKSLVFSKEKVFDSLSQELLTFSLQAGILSERYISSIKSQFSFLHETVQEFLAAFHIAKSNDISISSILGSIRHVLEISQVFVYLCGLNTEKANTFLDSDVYDLQCDISHGLSSYVKRLYHKNKISVVHDDNTNFLNIVLAKRNNTETNDFDSNARCVSIAILFQSMLIAGFKEAEASDQNVSYLVCNDFIFHEYLHDSELGDLKSMLMNNTLRVRSLILRSNTLQTKEILTVLQMSKACLTRLMIPAHHDLYRAFSDLNITELVLETYIDAPVLSDAIKSLSMLTYLRLTECNLQYVLCVPVSLKHLELYKITCSAVYLSRLLVLLSSLDHSIQLFLCYCSLAFDNHKTNSAYDRANTDKLVVHSELLSCDMSRIDLLVINGSRDLYELLRGTSIGILALSTTDDVSLAADILPTLSKLETLHIRGTFKDRGCVQLPPTLKRLELYEVKCSTEWFGRMLIKLASLHHQVRCYLLDADVNNRYTEDGLVVSMSDVHSELLSCDMSRIDLLVRNGSRDLYELLRGTSIGILSFETTDDVSLAADILPTLSKLETLHIRWTFKDRGCVQLPPTLKRLTLSKVKCSTEWFGSLLIKLASLQHRVQCFLFDAVVNNRYAEDGLDVSMSDVQSELFTCDMSRIYLFVENGNTDLYGLLRGTSIGNITINTTDDIALAADVLPTQTKLESKGCCAIV</sequence>
<reference evidence="2" key="2">
    <citation type="submission" date="2020-11" db="EMBL/GenBank/DDBJ databases">
        <authorList>
            <person name="McCartney M.A."/>
            <person name="Auch B."/>
            <person name="Kono T."/>
            <person name="Mallez S."/>
            <person name="Becker A."/>
            <person name="Gohl D.M."/>
            <person name="Silverstein K.A.T."/>
            <person name="Koren S."/>
            <person name="Bechman K.B."/>
            <person name="Herman A."/>
            <person name="Abrahante J.E."/>
            <person name="Garbe J."/>
        </authorList>
    </citation>
    <scope>NUCLEOTIDE SEQUENCE</scope>
    <source>
        <strain evidence="2">Duluth1</strain>
        <tissue evidence="2">Whole animal</tissue>
    </source>
</reference>
<dbReference type="PANTHER" id="PTHR46312:SF2">
    <property type="entry name" value="NUCLEOTIDE-BINDING OLIGOMERIZATION DOMAIN-CONTAINING PROTEIN 2-LIKE"/>
    <property type="match status" value="1"/>
</dbReference>
<evidence type="ECO:0000313" key="2">
    <source>
        <dbReference type="EMBL" id="KAH3690010.1"/>
    </source>
</evidence>
<feature type="domain" description="NACHT" evidence="1">
    <location>
        <begin position="311"/>
        <end position="419"/>
    </location>
</feature>
<evidence type="ECO:0000259" key="1">
    <source>
        <dbReference type="PROSITE" id="PS50837"/>
    </source>
</evidence>
<gene>
    <name evidence="2" type="ORF">DPMN_192251</name>
</gene>
<dbReference type="InterPro" id="IPR027897">
    <property type="entry name" value="DUF4559"/>
</dbReference>
<dbReference type="Pfam" id="PF15112">
    <property type="entry name" value="DUF4559"/>
    <property type="match status" value="1"/>
</dbReference>
<dbReference type="InterPro" id="IPR027417">
    <property type="entry name" value="P-loop_NTPase"/>
</dbReference>
<dbReference type="AlphaFoldDB" id="A0A9D4BCT1"/>
<dbReference type="SUPFAM" id="SSF52047">
    <property type="entry name" value="RNI-like"/>
    <property type="match status" value="1"/>
</dbReference>
<organism evidence="2 3">
    <name type="scientific">Dreissena polymorpha</name>
    <name type="common">Zebra mussel</name>
    <name type="synonym">Mytilus polymorpha</name>
    <dbReference type="NCBI Taxonomy" id="45954"/>
    <lineage>
        <taxon>Eukaryota</taxon>
        <taxon>Metazoa</taxon>
        <taxon>Spiralia</taxon>
        <taxon>Lophotrochozoa</taxon>
        <taxon>Mollusca</taxon>
        <taxon>Bivalvia</taxon>
        <taxon>Autobranchia</taxon>
        <taxon>Heteroconchia</taxon>
        <taxon>Euheterodonta</taxon>
        <taxon>Imparidentia</taxon>
        <taxon>Neoheterodontei</taxon>
        <taxon>Myida</taxon>
        <taxon>Dreissenoidea</taxon>
        <taxon>Dreissenidae</taxon>
        <taxon>Dreissena</taxon>
    </lineage>
</organism>
<comment type="caution">
    <text evidence="2">The sequence shown here is derived from an EMBL/GenBank/DDBJ whole genome shotgun (WGS) entry which is preliminary data.</text>
</comment>
<dbReference type="Proteomes" id="UP000828390">
    <property type="component" value="Unassembled WGS sequence"/>
</dbReference>
<keyword evidence="3" id="KW-1185">Reference proteome</keyword>
<reference evidence="2" key="1">
    <citation type="journal article" date="2019" name="bioRxiv">
        <title>The Genome of the Zebra Mussel, Dreissena polymorpha: A Resource for Invasive Species Research.</title>
        <authorList>
            <person name="McCartney M.A."/>
            <person name="Auch B."/>
            <person name="Kono T."/>
            <person name="Mallez S."/>
            <person name="Zhang Y."/>
            <person name="Obille A."/>
            <person name="Becker A."/>
            <person name="Abrahante J.E."/>
            <person name="Garbe J."/>
            <person name="Badalamenti J.P."/>
            <person name="Herman A."/>
            <person name="Mangelson H."/>
            <person name="Liachko I."/>
            <person name="Sullivan S."/>
            <person name="Sone E.D."/>
            <person name="Koren S."/>
            <person name="Silverstein K.A.T."/>
            <person name="Beckman K.B."/>
            <person name="Gohl D.M."/>
        </authorList>
    </citation>
    <scope>NUCLEOTIDE SEQUENCE</scope>
    <source>
        <strain evidence="2">Duluth1</strain>
        <tissue evidence="2">Whole animal</tissue>
    </source>
</reference>
<proteinExistence type="predicted"/>
<dbReference type="InterPro" id="IPR007111">
    <property type="entry name" value="NACHT_NTPase"/>
</dbReference>
<accession>A0A9D4BCT1</accession>
<dbReference type="PANTHER" id="PTHR46312">
    <property type="entry name" value="NACHT DOMAIN-CONTAINING PROTEIN"/>
    <property type="match status" value="1"/>
</dbReference>
<evidence type="ECO:0000313" key="3">
    <source>
        <dbReference type="Proteomes" id="UP000828390"/>
    </source>
</evidence>
<protein>
    <recommendedName>
        <fullName evidence="1">NACHT domain-containing protein</fullName>
    </recommendedName>
</protein>
<name>A0A9D4BCT1_DREPO</name>
<dbReference type="Pfam" id="PF05729">
    <property type="entry name" value="NACHT"/>
    <property type="match status" value="1"/>
</dbReference>